<feature type="domain" description="SH2" evidence="6">
    <location>
        <begin position="242"/>
        <end position="336"/>
    </location>
</feature>
<evidence type="ECO:0000256" key="3">
    <source>
        <dbReference type="ARBA" id="ARBA00022999"/>
    </source>
</evidence>
<dbReference type="GO" id="GO:0035591">
    <property type="term" value="F:signaling adaptor activity"/>
    <property type="evidence" value="ECO:0007669"/>
    <property type="project" value="TreeGrafter"/>
</dbReference>
<dbReference type="GO" id="GO:0016477">
    <property type="term" value="P:cell migration"/>
    <property type="evidence" value="ECO:0007669"/>
    <property type="project" value="TreeGrafter"/>
</dbReference>
<name>A0A8C4QZ88_EPTBU</name>
<dbReference type="Proteomes" id="UP000694388">
    <property type="component" value="Unplaced"/>
</dbReference>
<dbReference type="Pfam" id="PF00017">
    <property type="entry name" value="SH2"/>
    <property type="match status" value="1"/>
</dbReference>
<dbReference type="SUPFAM" id="SSF50044">
    <property type="entry name" value="SH3-domain"/>
    <property type="match status" value="3"/>
</dbReference>
<dbReference type="PANTHER" id="PTHR19969:SF14">
    <property type="entry name" value="DREADLOCKS, ISOFORM B"/>
    <property type="match status" value="1"/>
</dbReference>
<dbReference type="PROSITE" id="PS50001">
    <property type="entry name" value="SH2"/>
    <property type="match status" value="1"/>
</dbReference>
<dbReference type="Gene3D" id="2.30.30.40">
    <property type="entry name" value="SH3 Domains"/>
    <property type="match status" value="3"/>
</dbReference>
<keyword evidence="1 5" id="KW-0728">SH3 domain</keyword>
<dbReference type="GO" id="GO:1902237">
    <property type="term" value="P:positive regulation of endoplasmic reticulum stress-induced intrinsic apoptotic signaling pathway"/>
    <property type="evidence" value="ECO:0007669"/>
    <property type="project" value="TreeGrafter"/>
</dbReference>
<keyword evidence="3 4" id="KW-0727">SH2 domain</keyword>
<dbReference type="FunFam" id="3.30.505.10:FF:000027">
    <property type="entry name" value="Cytoplasmic protein nck1"/>
    <property type="match status" value="1"/>
</dbReference>
<dbReference type="InterPro" id="IPR051184">
    <property type="entry name" value="Tyrosine-phos_adapter"/>
</dbReference>
<organism evidence="8 9">
    <name type="scientific">Eptatretus burgeri</name>
    <name type="common">Inshore hagfish</name>
    <dbReference type="NCBI Taxonomy" id="7764"/>
    <lineage>
        <taxon>Eukaryota</taxon>
        <taxon>Metazoa</taxon>
        <taxon>Chordata</taxon>
        <taxon>Craniata</taxon>
        <taxon>Vertebrata</taxon>
        <taxon>Cyclostomata</taxon>
        <taxon>Myxini</taxon>
        <taxon>Myxiniformes</taxon>
        <taxon>Myxinidae</taxon>
        <taxon>Eptatretinae</taxon>
        <taxon>Eptatretus</taxon>
    </lineage>
</organism>
<dbReference type="InterPro" id="IPR036860">
    <property type="entry name" value="SH2_dom_sf"/>
</dbReference>
<evidence type="ECO:0000256" key="2">
    <source>
        <dbReference type="ARBA" id="ARBA00022553"/>
    </source>
</evidence>
<dbReference type="InterPro" id="IPR036028">
    <property type="entry name" value="SH3-like_dom_sf"/>
</dbReference>
<feature type="domain" description="SH3" evidence="7">
    <location>
        <begin position="3"/>
        <end position="70"/>
    </location>
</feature>
<dbReference type="PROSITE" id="PS50002">
    <property type="entry name" value="SH3"/>
    <property type="match status" value="3"/>
</dbReference>
<sequence length="337" mass="37981">MAAEEPSVVAKYDYVAQQEQELNIRKHERLWLIDDSRSWWQVSASFYEHACCFSGKVKRKPSNCESLGLSDSNPSAPGVGELDGVHITARVRFNYTPEREDELSLIKNTRVTVLEKCSDGWWRGISGSQNGWFPSNYVVEEFVSAGTSGSSGSTLCAVLHRVQALYHFTCSSEEELSFSKGEIMEVLEKPENDPEWWRCRKTDGRLGFVPRNYVQVLGSGRASPTPQPISPVSSGKFAGQPWYYGAITRQQAEAVLNERGSDGDFLVRDSESSPTDFSISLKATGKNKHFKVQFTDQQYCIGQRRFDSMQSLIEHYQRAPIFTSSQGDKLYLSRPLL</sequence>
<dbReference type="Pfam" id="PF07653">
    <property type="entry name" value="SH3_2"/>
    <property type="match status" value="1"/>
</dbReference>
<protein>
    <submittedName>
        <fullName evidence="8">NCK adaptor protein 1a</fullName>
    </submittedName>
</protein>
<dbReference type="GO" id="GO:0005737">
    <property type="term" value="C:cytoplasm"/>
    <property type="evidence" value="ECO:0007669"/>
    <property type="project" value="TreeGrafter"/>
</dbReference>
<feature type="domain" description="SH3" evidence="7">
    <location>
        <begin position="157"/>
        <end position="219"/>
    </location>
</feature>
<dbReference type="Pfam" id="PF00018">
    <property type="entry name" value="SH3_1"/>
    <property type="match status" value="2"/>
</dbReference>
<evidence type="ECO:0000259" key="7">
    <source>
        <dbReference type="PROSITE" id="PS50002"/>
    </source>
</evidence>
<evidence type="ECO:0000313" key="8">
    <source>
        <dbReference type="Ensembl" id="ENSEBUP00000021812.1"/>
    </source>
</evidence>
<dbReference type="GO" id="GO:0036493">
    <property type="term" value="P:positive regulation of translation in response to endoplasmic reticulum stress"/>
    <property type="evidence" value="ECO:0007669"/>
    <property type="project" value="TreeGrafter"/>
</dbReference>
<dbReference type="SMART" id="SM00252">
    <property type="entry name" value="SH2"/>
    <property type="match status" value="1"/>
</dbReference>
<dbReference type="OMA" id="HKMGKTE"/>
<reference evidence="8" key="1">
    <citation type="submission" date="2025-08" db="UniProtKB">
        <authorList>
            <consortium name="Ensembl"/>
        </authorList>
    </citation>
    <scope>IDENTIFICATION</scope>
</reference>
<dbReference type="SMART" id="SM00326">
    <property type="entry name" value="SH3"/>
    <property type="match status" value="3"/>
</dbReference>
<dbReference type="CDD" id="cd11766">
    <property type="entry name" value="SH3_Nck_2"/>
    <property type="match status" value="1"/>
</dbReference>
<dbReference type="AlphaFoldDB" id="A0A8C4QZ88"/>
<evidence type="ECO:0000256" key="4">
    <source>
        <dbReference type="PROSITE-ProRule" id="PRU00191"/>
    </source>
</evidence>
<dbReference type="GO" id="GO:1903898">
    <property type="term" value="P:negative regulation of PERK-mediated unfolded protein response"/>
    <property type="evidence" value="ECO:0007669"/>
    <property type="project" value="TreeGrafter"/>
</dbReference>
<feature type="domain" description="SH3" evidence="7">
    <location>
        <begin position="84"/>
        <end position="143"/>
    </location>
</feature>
<dbReference type="FunFam" id="2.30.30.40:FF:000110">
    <property type="entry name" value="Cytoplasmic protein"/>
    <property type="match status" value="1"/>
</dbReference>
<evidence type="ECO:0000313" key="9">
    <source>
        <dbReference type="Proteomes" id="UP000694388"/>
    </source>
</evidence>
<evidence type="ECO:0000256" key="1">
    <source>
        <dbReference type="ARBA" id="ARBA00022443"/>
    </source>
</evidence>
<dbReference type="PANTHER" id="PTHR19969">
    <property type="entry name" value="SH2-SH3 ADAPTOR PROTEIN-RELATED"/>
    <property type="match status" value="1"/>
</dbReference>
<evidence type="ECO:0000256" key="5">
    <source>
        <dbReference type="PROSITE-ProRule" id="PRU00192"/>
    </source>
</evidence>
<reference evidence="8" key="2">
    <citation type="submission" date="2025-09" db="UniProtKB">
        <authorList>
            <consortium name="Ensembl"/>
        </authorList>
    </citation>
    <scope>IDENTIFICATION</scope>
</reference>
<accession>A0A8C4QZ88</accession>
<keyword evidence="9" id="KW-1185">Reference proteome</keyword>
<dbReference type="SUPFAM" id="SSF55550">
    <property type="entry name" value="SH2 domain"/>
    <property type="match status" value="1"/>
</dbReference>
<dbReference type="GO" id="GO:0048013">
    <property type="term" value="P:ephrin receptor signaling pathway"/>
    <property type="evidence" value="ECO:0007669"/>
    <property type="project" value="TreeGrafter"/>
</dbReference>
<keyword evidence="2" id="KW-0597">Phosphoprotein</keyword>
<dbReference type="PRINTS" id="PR00401">
    <property type="entry name" value="SH2DOMAIN"/>
</dbReference>
<dbReference type="Gene3D" id="3.30.505.10">
    <property type="entry name" value="SH2 domain"/>
    <property type="match status" value="1"/>
</dbReference>
<dbReference type="PRINTS" id="PR00452">
    <property type="entry name" value="SH3DOMAIN"/>
</dbReference>
<dbReference type="InterPro" id="IPR000980">
    <property type="entry name" value="SH2"/>
</dbReference>
<dbReference type="InterPro" id="IPR001452">
    <property type="entry name" value="SH3_domain"/>
</dbReference>
<dbReference type="GO" id="GO:0030971">
    <property type="term" value="F:receptor tyrosine kinase binding"/>
    <property type="evidence" value="ECO:0007669"/>
    <property type="project" value="TreeGrafter"/>
</dbReference>
<proteinExistence type="predicted"/>
<dbReference type="Ensembl" id="ENSEBUT00000022388.1">
    <property type="protein sequence ID" value="ENSEBUP00000021812.1"/>
    <property type="gene ID" value="ENSEBUG00000013451.1"/>
</dbReference>
<dbReference type="GeneTree" id="ENSGT00940000156601"/>
<evidence type="ECO:0000259" key="6">
    <source>
        <dbReference type="PROSITE" id="PS50001"/>
    </source>
</evidence>